<name>A0A9P5MYN2_9AGAM</name>
<feature type="compositionally biased region" description="Low complexity" evidence="8">
    <location>
        <begin position="449"/>
        <end position="471"/>
    </location>
</feature>
<feature type="compositionally biased region" description="Basic and acidic residues" evidence="8">
    <location>
        <begin position="768"/>
        <end position="816"/>
    </location>
</feature>
<dbReference type="GO" id="GO:0007059">
    <property type="term" value="P:chromosome segregation"/>
    <property type="evidence" value="ECO:0007669"/>
    <property type="project" value="UniProtKB-KW"/>
</dbReference>
<dbReference type="PANTHER" id="PTHR13142:SF1">
    <property type="entry name" value="INNER CENTROMERE PROTEIN"/>
    <property type="match status" value="1"/>
</dbReference>
<feature type="compositionally biased region" description="Basic residues" evidence="8">
    <location>
        <begin position="63"/>
        <end position="77"/>
    </location>
</feature>
<feature type="compositionally biased region" description="Polar residues" evidence="8">
    <location>
        <begin position="164"/>
        <end position="178"/>
    </location>
</feature>
<evidence type="ECO:0000256" key="5">
    <source>
        <dbReference type="ARBA" id="ARBA00022829"/>
    </source>
</evidence>
<reference evidence="10" key="1">
    <citation type="submission" date="2019-10" db="EMBL/GenBank/DDBJ databases">
        <authorList>
            <consortium name="DOE Joint Genome Institute"/>
            <person name="Kuo A."/>
            <person name="Miyauchi S."/>
            <person name="Kiss E."/>
            <person name="Drula E."/>
            <person name="Kohler A."/>
            <person name="Sanchez-Garcia M."/>
            <person name="Andreopoulos B."/>
            <person name="Barry K.W."/>
            <person name="Bonito G."/>
            <person name="Buee M."/>
            <person name="Carver A."/>
            <person name="Chen C."/>
            <person name="Cichocki N."/>
            <person name="Clum A."/>
            <person name="Culley D."/>
            <person name="Crous P.W."/>
            <person name="Fauchery L."/>
            <person name="Girlanda M."/>
            <person name="Hayes R."/>
            <person name="Keri Z."/>
            <person name="LaButti K."/>
            <person name="Lipzen A."/>
            <person name="Lombard V."/>
            <person name="Magnuson J."/>
            <person name="Maillard F."/>
            <person name="Morin E."/>
            <person name="Murat C."/>
            <person name="Nolan M."/>
            <person name="Ohm R."/>
            <person name="Pangilinan J."/>
            <person name="Pereira M."/>
            <person name="Perotto S."/>
            <person name="Peter M."/>
            <person name="Riley R."/>
            <person name="Sitrit Y."/>
            <person name="Stielow B."/>
            <person name="Szollosi G."/>
            <person name="Zifcakova L."/>
            <person name="Stursova M."/>
            <person name="Spatafora J.W."/>
            <person name="Tedersoo L."/>
            <person name="Vaario L.-M."/>
            <person name="Yamada A."/>
            <person name="Yan M."/>
            <person name="Wang P."/>
            <person name="Xu J."/>
            <person name="Bruns T."/>
            <person name="Baldrian P."/>
            <person name="Vilgalys R."/>
            <person name="Henrissat B."/>
            <person name="Grigoriev I.V."/>
            <person name="Hibbett D."/>
            <person name="Nagy L.G."/>
            <person name="Martin F.M."/>
        </authorList>
    </citation>
    <scope>NUCLEOTIDE SEQUENCE</scope>
    <source>
        <strain evidence="10">Prilba</strain>
    </source>
</reference>
<evidence type="ECO:0000313" key="10">
    <source>
        <dbReference type="EMBL" id="KAF8481932.1"/>
    </source>
</evidence>
<dbReference type="GO" id="GO:0005819">
    <property type="term" value="C:spindle"/>
    <property type="evidence" value="ECO:0007669"/>
    <property type="project" value="UniProtKB-SubCell"/>
</dbReference>
<dbReference type="Pfam" id="PF03941">
    <property type="entry name" value="INCENP_ARK-bind"/>
    <property type="match status" value="1"/>
</dbReference>
<feature type="region of interest" description="Disordered" evidence="8">
    <location>
        <begin position="63"/>
        <end position="86"/>
    </location>
</feature>
<keyword evidence="7" id="KW-0539">Nucleus</keyword>
<feature type="compositionally biased region" description="Polar residues" evidence="8">
    <location>
        <begin position="401"/>
        <end position="414"/>
    </location>
</feature>
<feature type="compositionally biased region" description="Basic and acidic residues" evidence="8">
    <location>
        <begin position="897"/>
        <end position="906"/>
    </location>
</feature>
<evidence type="ECO:0000256" key="8">
    <source>
        <dbReference type="SAM" id="MobiDB-lite"/>
    </source>
</evidence>
<evidence type="ECO:0000256" key="4">
    <source>
        <dbReference type="ARBA" id="ARBA00022490"/>
    </source>
</evidence>
<evidence type="ECO:0000256" key="3">
    <source>
        <dbReference type="ARBA" id="ARBA00010042"/>
    </source>
</evidence>
<evidence type="ECO:0000313" key="11">
    <source>
        <dbReference type="Proteomes" id="UP000759537"/>
    </source>
</evidence>
<evidence type="ECO:0000256" key="7">
    <source>
        <dbReference type="ARBA" id="ARBA00023242"/>
    </source>
</evidence>
<sequence length="1029" mass="112198">MASQTSGILRWTSSIRDSMINDPGRQFFEDQVQSQGFLFLEEYIDNIWTAAKQDSFVDLVKTPGRKHASPRKARHPVTAHSSSKTLSDEQDVFRCDDLKLSPPPFATTTESNNLDTINPPHQICRSDSAVIEEAEVVLQPLPSVPLEPPTFVDMSVPLKEEDASMSNMARKSSLSQFPSLAAPSPLRKSLRNPRQSSLEPSLTATPGAGLTGNHTSWLAKVREAKAMEVTNKRASVAPTSLATPSGGLKRKSSEIPGILPDDGDDGEERKAKVLKTTADISEAAHHFEPRPLVALAPEVPAIDVRAAKSADDVATLQMDSETDMMAPLKKAIETLRARTGKSLAGNLAEVNGQEPSPVDLEVAVSKVVDDAVSQPHPLRPSLSAPVPIHKVASVEAIIRTSTPPKSSQAHQVSEPTIIPPLREESGRLSVSDLAPRQGGSNASRTSSHKTSISTTPPDSPPATKKTAFFVPGGPVFNKPPPVFVPPPVMKPERSPVDSVNNVPKAHTSELPGYSLGAPFGLGLQPTKLPRSPPRGPLSAHSTKSSLFSDNVFESQNAWVPRSQDTQITSQESQPVVEKGHLADIDDDDSWPIEDKFAETHQMWTPFVGVAAVEDSMTWSTVPSESQIGKKSPRQDPTEGTMDVAGRSHQSQIIADESDEDMDVDDNMKSDVLEEKPTVSLVTTNPDVAKSQLSVASSSGESSQPVGFFGHATKLVSSMLGVSKKNKLEPPKSIQLAAAVAKKQQEEQDRKATRLKEMEARRQAVLQKKVEEGKVKAGEEEKKVKGDAERRKKEREENTNKRPLVRTDSKIAEEDIARKRKMTVEAPKVKPPSKEKKDAPVTRITKPGQITNSKTTTMMKQPSTTSLNQTTNVKAPPAEKPVIKPAPVPATAKGKGKMTADHEDTQSKKATQSQMAVRAERLKMEPPIASEMIELPEPNSEYSDSEDEGGQRKLEAPEWTQSPELRAALESQSRVNPDDIFGPVRPLRMEDIFRTRTSRFRARTSSANWSGPDGLKQEEEREYARRMGFQ</sequence>
<organism evidence="10 11">
    <name type="scientific">Russula ochroleuca</name>
    <dbReference type="NCBI Taxonomy" id="152965"/>
    <lineage>
        <taxon>Eukaryota</taxon>
        <taxon>Fungi</taxon>
        <taxon>Dikarya</taxon>
        <taxon>Basidiomycota</taxon>
        <taxon>Agaricomycotina</taxon>
        <taxon>Agaricomycetes</taxon>
        <taxon>Russulales</taxon>
        <taxon>Russulaceae</taxon>
        <taxon>Russula</taxon>
    </lineage>
</organism>
<keyword evidence="4" id="KW-0963">Cytoplasm</keyword>
<feature type="region of interest" description="Disordered" evidence="8">
    <location>
        <begin position="238"/>
        <end position="267"/>
    </location>
</feature>
<reference evidence="10" key="2">
    <citation type="journal article" date="2020" name="Nat. Commun.">
        <title>Large-scale genome sequencing of mycorrhizal fungi provides insights into the early evolution of symbiotic traits.</title>
        <authorList>
            <person name="Miyauchi S."/>
            <person name="Kiss E."/>
            <person name="Kuo A."/>
            <person name="Drula E."/>
            <person name="Kohler A."/>
            <person name="Sanchez-Garcia M."/>
            <person name="Morin E."/>
            <person name="Andreopoulos B."/>
            <person name="Barry K.W."/>
            <person name="Bonito G."/>
            <person name="Buee M."/>
            <person name="Carver A."/>
            <person name="Chen C."/>
            <person name="Cichocki N."/>
            <person name="Clum A."/>
            <person name="Culley D."/>
            <person name="Crous P.W."/>
            <person name="Fauchery L."/>
            <person name="Girlanda M."/>
            <person name="Hayes R.D."/>
            <person name="Keri Z."/>
            <person name="LaButti K."/>
            <person name="Lipzen A."/>
            <person name="Lombard V."/>
            <person name="Magnuson J."/>
            <person name="Maillard F."/>
            <person name="Murat C."/>
            <person name="Nolan M."/>
            <person name="Ohm R.A."/>
            <person name="Pangilinan J."/>
            <person name="Pereira M.F."/>
            <person name="Perotto S."/>
            <person name="Peter M."/>
            <person name="Pfister S."/>
            <person name="Riley R."/>
            <person name="Sitrit Y."/>
            <person name="Stielow J.B."/>
            <person name="Szollosi G."/>
            <person name="Zifcakova L."/>
            <person name="Stursova M."/>
            <person name="Spatafora J.W."/>
            <person name="Tedersoo L."/>
            <person name="Vaario L.M."/>
            <person name="Yamada A."/>
            <person name="Yan M."/>
            <person name="Wang P."/>
            <person name="Xu J."/>
            <person name="Bruns T."/>
            <person name="Baldrian P."/>
            <person name="Vilgalys R."/>
            <person name="Dunand C."/>
            <person name="Henrissat B."/>
            <person name="Grigoriev I.V."/>
            <person name="Hibbett D."/>
            <person name="Nagy L.G."/>
            <person name="Martin F.M."/>
        </authorList>
    </citation>
    <scope>NUCLEOTIDE SEQUENCE</scope>
    <source>
        <strain evidence="10">Prilba</strain>
    </source>
</reference>
<comment type="similarity">
    <text evidence="3">Belongs to the INCENP family.</text>
</comment>
<feature type="region of interest" description="Disordered" evidence="8">
    <location>
        <begin position="559"/>
        <end position="590"/>
    </location>
</feature>
<dbReference type="GO" id="GO:0005634">
    <property type="term" value="C:nucleus"/>
    <property type="evidence" value="ECO:0007669"/>
    <property type="project" value="UniProtKB-SubCell"/>
</dbReference>
<dbReference type="InterPro" id="IPR005635">
    <property type="entry name" value="Inner_centromere_prot_ARK-bd"/>
</dbReference>
<feature type="compositionally biased region" description="Polar residues" evidence="8">
    <location>
        <begin position="559"/>
        <end position="573"/>
    </location>
</feature>
<feature type="compositionally biased region" description="Polar residues" evidence="8">
    <location>
        <begin position="847"/>
        <end position="872"/>
    </location>
</feature>
<feature type="region of interest" description="Disordered" evidence="8">
    <location>
        <begin position="999"/>
        <end position="1029"/>
    </location>
</feature>
<feature type="region of interest" description="Disordered" evidence="8">
    <location>
        <begin position="401"/>
        <end position="471"/>
    </location>
</feature>
<dbReference type="PANTHER" id="PTHR13142">
    <property type="entry name" value="INNER CENTROMERE PROTEIN"/>
    <property type="match status" value="1"/>
</dbReference>
<dbReference type="AlphaFoldDB" id="A0A9P5MYN2"/>
<comment type="caution">
    <text evidence="10">The sequence shown here is derived from an EMBL/GenBank/DDBJ whole genome shotgun (WGS) entry which is preliminary data.</text>
</comment>
<feature type="compositionally biased region" description="Polar residues" evidence="8">
    <location>
        <begin position="192"/>
        <end position="204"/>
    </location>
</feature>
<feature type="region of interest" description="Disordered" evidence="8">
    <location>
        <begin position="162"/>
        <end position="213"/>
    </location>
</feature>
<dbReference type="Proteomes" id="UP000759537">
    <property type="component" value="Unassembled WGS sequence"/>
</dbReference>
<evidence type="ECO:0000259" key="9">
    <source>
        <dbReference type="Pfam" id="PF03941"/>
    </source>
</evidence>
<dbReference type="OrthoDB" id="6123at2759"/>
<gene>
    <name evidence="10" type="ORF">DFH94DRAFT_414874</name>
</gene>
<feature type="region of interest" description="Disordered" evidence="8">
    <location>
        <begin position="618"/>
        <end position="664"/>
    </location>
</feature>
<dbReference type="EMBL" id="WHVB01000006">
    <property type="protein sequence ID" value="KAF8481932.1"/>
    <property type="molecule type" value="Genomic_DNA"/>
</dbReference>
<feature type="compositionally biased region" description="Basic and acidic residues" evidence="8">
    <location>
        <begin position="1014"/>
        <end position="1029"/>
    </location>
</feature>
<evidence type="ECO:0000256" key="6">
    <source>
        <dbReference type="ARBA" id="ARBA00023212"/>
    </source>
</evidence>
<comment type="subcellular location">
    <subcellularLocation>
        <location evidence="2">Cytoplasm</location>
        <location evidence="2">Cytoskeleton</location>
        <location evidence="2">Spindle</location>
    </subcellularLocation>
    <subcellularLocation>
        <location evidence="1">Nucleus</location>
    </subcellularLocation>
</comment>
<evidence type="ECO:0000256" key="1">
    <source>
        <dbReference type="ARBA" id="ARBA00004123"/>
    </source>
</evidence>
<keyword evidence="5" id="KW-0159">Chromosome partition</keyword>
<feature type="region of interest" description="Disordered" evidence="8">
    <location>
        <begin position="768"/>
        <end position="982"/>
    </location>
</feature>
<accession>A0A9P5MYN2</accession>
<keyword evidence="11" id="KW-1185">Reference proteome</keyword>
<keyword evidence="6" id="KW-0206">Cytoskeleton</keyword>
<feature type="region of interest" description="Disordered" evidence="8">
    <location>
        <begin position="494"/>
        <end position="543"/>
    </location>
</feature>
<feature type="compositionally biased region" description="Acidic residues" evidence="8">
    <location>
        <begin position="655"/>
        <end position="664"/>
    </location>
</feature>
<feature type="domain" description="Inner centromere protein ARK-binding" evidence="9">
    <location>
        <begin position="938"/>
        <end position="992"/>
    </location>
</feature>
<evidence type="ECO:0000256" key="2">
    <source>
        <dbReference type="ARBA" id="ARBA00004186"/>
    </source>
</evidence>
<protein>
    <recommendedName>
        <fullName evidence="9">Inner centromere protein ARK-binding domain-containing protein</fullName>
    </recommendedName>
</protein>
<proteinExistence type="inferred from homology"/>
<feature type="compositionally biased region" description="Polar residues" evidence="8">
    <location>
        <begin position="618"/>
        <end position="628"/>
    </location>
</feature>